<proteinExistence type="predicted"/>
<dbReference type="SUPFAM" id="SSF53756">
    <property type="entry name" value="UDP-Glycosyltransferase/glycogen phosphorylase"/>
    <property type="match status" value="1"/>
</dbReference>
<evidence type="ECO:0008006" key="2">
    <source>
        <dbReference type="Google" id="ProtNLM"/>
    </source>
</evidence>
<dbReference type="RefSeq" id="WP_406857372.1">
    <property type="nucleotide sequence ID" value="NZ_CP157484.1"/>
</dbReference>
<dbReference type="EMBL" id="CP157484">
    <property type="protein sequence ID" value="XBO40511.1"/>
    <property type="molecule type" value="Genomic_DNA"/>
</dbReference>
<sequence>MRIALVTTQGPFVTGGAELLARSLRDQLVQYGHEAEIVSLPFKWYPPSVLLDQMIAASLTDTSNFNGVPVDLAIGLKFPAYLARHPNLVFWLLHQHRSAYDEWDSGVSDLLH</sequence>
<dbReference type="AlphaFoldDB" id="A0AAU7JJS3"/>
<reference evidence="1" key="1">
    <citation type="submission" date="2024-05" db="EMBL/GenBank/DDBJ databases">
        <authorList>
            <person name="Kim S."/>
            <person name="Heo J."/>
            <person name="Choi H."/>
            <person name="Choi Y."/>
            <person name="Kwon S.-W."/>
            <person name="Kim Y."/>
        </authorList>
    </citation>
    <scope>NUCLEOTIDE SEQUENCE</scope>
    <source>
        <strain evidence="1">KACC 23698</strain>
    </source>
</reference>
<organism evidence="1">
    <name type="scientific">Alsobacter sp. KACC 23698</name>
    <dbReference type="NCBI Taxonomy" id="3149229"/>
    <lineage>
        <taxon>Bacteria</taxon>
        <taxon>Pseudomonadati</taxon>
        <taxon>Pseudomonadota</taxon>
        <taxon>Alphaproteobacteria</taxon>
        <taxon>Hyphomicrobiales</taxon>
        <taxon>Alsobacteraceae</taxon>
        <taxon>Alsobacter</taxon>
    </lineage>
</organism>
<protein>
    <recommendedName>
        <fullName evidence="2">Glycosyltransferase</fullName>
    </recommendedName>
</protein>
<accession>A0AAU7JJS3</accession>
<name>A0AAU7JJS3_9HYPH</name>
<gene>
    <name evidence="1" type="ORF">ABEG18_07035</name>
</gene>
<evidence type="ECO:0000313" key="1">
    <source>
        <dbReference type="EMBL" id="XBO40511.1"/>
    </source>
</evidence>
<dbReference type="Gene3D" id="3.40.50.2000">
    <property type="entry name" value="Glycogen Phosphorylase B"/>
    <property type="match status" value="1"/>
</dbReference>